<dbReference type="Proteomes" id="UP000235616">
    <property type="component" value="Unassembled WGS sequence"/>
</dbReference>
<protein>
    <submittedName>
        <fullName evidence="1">Uncharacterized protein</fullName>
    </submittedName>
</protein>
<name>A0A2N7VFW8_9BURK</name>
<evidence type="ECO:0000313" key="1">
    <source>
        <dbReference type="EMBL" id="PMS16043.1"/>
    </source>
</evidence>
<proteinExistence type="predicted"/>
<reference evidence="1 2" key="1">
    <citation type="submission" date="2018-01" db="EMBL/GenBank/DDBJ databases">
        <title>Whole genome analyses suggest that Burkholderia sensu lato contains two further novel genera in the rhizoxinica-symbiotica group Mycetohabitans gen. nov., and Trinickia gen. nov.: implications for the evolution of diazotrophy and nodulation in the Burkholderiaceae.</title>
        <authorList>
            <person name="Estrada-de los Santos P."/>
            <person name="Palmer M."/>
            <person name="Chavez-Ramirez B."/>
            <person name="Beukes C."/>
            <person name="Steenkamp E.T."/>
            <person name="Hirsch A.M."/>
            <person name="Manyaka P."/>
            <person name="Maluk M."/>
            <person name="Lafos M."/>
            <person name="Crook M."/>
            <person name="Gross E."/>
            <person name="Simon M.F."/>
            <person name="Bueno dos Reis Junior F."/>
            <person name="Poole P.S."/>
            <person name="Venter S.N."/>
            <person name="James E.K."/>
        </authorList>
    </citation>
    <scope>NUCLEOTIDE SEQUENCE [LARGE SCALE GENOMIC DNA]</scope>
    <source>
        <strain evidence="1 2">GIMN1.004</strain>
    </source>
</reference>
<dbReference type="OrthoDB" id="9026718at2"/>
<dbReference type="AlphaFoldDB" id="A0A2N7VFW8"/>
<evidence type="ECO:0000313" key="2">
    <source>
        <dbReference type="Proteomes" id="UP000235616"/>
    </source>
</evidence>
<organism evidence="1 2">
    <name type="scientific">Trinickia dabaoshanensis</name>
    <dbReference type="NCBI Taxonomy" id="564714"/>
    <lineage>
        <taxon>Bacteria</taxon>
        <taxon>Pseudomonadati</taxon>
        <taxon>Pseudomonadota</taxon>
        <taxon>Betaproteobacteria</taxon>
        <taxon>Burkholderiales</taxon>
        <taxon>Burkholderiaceae</taxon>
        <taxon>Trinickia</taxon>
    </lineage>
</organism>
<dbReference type="EMBL" id="PNYA01000027">
    <property type="protein sequence ID" value="PMS16043.1"/>
    <property type="molecule type" value="Genomic_DNA"/>
</dbReference>
<accession>A0A2N7VFW8</accession>
<gene>
    <name evidence="1" type="ORF">C0Z18_24905</name>
</gene>
<sequence>MLNVAEPKTEPVMNFGGAAAGFGLVGALVQAGVNSSHTSTYTTKIATGKVVFAPTVADGVMDRLTADGYQVVKLDGQDAKLSADGKSDDYSGIHTDADAIMNVSISTMGYVSPPESAMFVPWVVVRARILDAKTKQDMYFKTYACGYDIKSNSVHVDSDATYSYGTFGSLEENFDQSVEGLQSCEKNIVAAIGKDLVRNQ</sequence>
<keyword evidence="2" id="KW-1185">Reference proteome</keyword>
<comment type="caution">
    <text evidence="1">The sequence shown here is derived from an EMBL/GenBank/DDBJ whole genome shotgun (WGS) entry which is preliminary data.</text>
</comment>